<comment type="similarity">
    <text evidence="1">Belongs to the sigma-70 factor family. ECF subfamily.</text>
</comment>
<evidence type="ECO:0000259" key="5">
    <source>
        <dbReference type="Pfam" id="PF04542"/>
    </source>
</evidence>
<keyword evidence="2" id="KW-0805">Transcription regulation</keyword>
<feature type="domain" description="RNA polymerase sigma-70 region 2" evidence="5">
    <location>
        <begin position="13"/>
        <end position="75"/>
    </location>
</feature>
<name>A0A1H1IDJ6_9BURK</name>
<dbReference type="InterPro" id="IPR013249">
    <property type="entry name" value="RNA_pol_sigma70_r4_t2"/>
</dbReference>
<dbReference type="Pfam" id="PF04542">
    <property type="entry name" value="Sigma70_r2"/>
    <property type="match status" value="1"/>
</dbReference>
<evidence type="ECO:0000256" key="4">
    <source>
        <dbReference type="ARBA" id="ARBA00023163"/>
    </source>
</evidence>
<evidence type="ECO:0000313" key="8">
    <source>
        <dbReference type="Proteomes" id="UP000183487"/>
    </source>
</evidence>
<evidence type="ECO:0000256" key="2">
    <source>
        <dbReference type="ARBA" id="ARBA00023015"/>
    </source>
</evidence>
<sequence>MPIPNTLASAFIAHYHSLLAFARRRVASAESAADIVHDAFVRIATLEAPERVQQPQAFFVRMVENLVIDRFREQRVADKVIVADYTMNDEPGDYPSDAARPDLLAQAAQTAHRIDTMVAALPPRCREVFLLRKIDGLSHDDIATRLNISRNMVEKHLRRALLVFQSDAGHDGPLVDSSHGAARIPASLQSALPARHDDASLHDA</sequence>
<gene>
    <name evidence="7" type="ORF">SAMN05443245_4991</name>
</gene>
<dbReference type="NCBIfam" id="TIGR02937">
    <property type="entry name" value="sigma70-ECF"/>
    <property type="match status" value="1"/>
</dbReference>
<dbReference type="InterPro" id="IPR036388">
    <property type="entry name" value="WH-like_DNA-bd_sf"/>
</dbReference>
<dbReference type="Pfam" id="PF08281">
    <property type="entry name" value="Sigma70_r4_2"/>
    <property type="match status" value="1"/>
</dbReference>
<dbReference type="GO" id="GO:0006352">
    <property type="term" value="P:DNA-templated transcription initiation"/>
    <property type="evidence" value="ECO:0007669"/>
    <property type="project" value="InterPro"/>
</dbReference>
<evidence type="ECO:0000256" key="1">
    <source>
        <dbReference type="ARBA" id="ARBA00010641"/>
    </source>
</evidence>
<protein>
    <submittedName>
        <fullName evidence="7">RNA polymerase sigma-70 factor, ECF subfamily</fullName>
    </submittedName>
</protein>
<dbReference type="PANTHER" id="PTHR43133">
    <property type="entry name" value="RNA POLYMERASE ECF-TYPE SIGMA FACTO"/>
    <property type="match status" value="1"/>
</dbReference>
<dbReference type="Gene3D" id="1.10.10.10">
    <property type="entry name" value="Winged helix-like DNA-binding domain superfamily/Winged helix DNA-binding domain"/>
    <property type="match status" value="1"/>
</dbReference>
<keyword evidence="4" id="KW-0804">Transcription</keyword>
<dbReference type="InterPro" id="IPR013324">
    <property type="entry name" value="RNA_pol_sigma_r3/r4-like"/>
</dbReference>
<reference evidence="8" key="1">
    <citation type="submission" date="2016-10" db="EMBL/GenBank/DDBJ databases">
        <authorList>
            <person name="Varghese N."/>
        </authorList>
    </citation>
    <scope>NUCLEOTIDE SEQUENCE [LARGE SCALE GENOMIC DNA]</scope>
    <source>
        <strain evidence="8">GAS106B</strain>
    </source>
</reference>
<keyword evidence="8" id="KW-1185">Reference proteome</keyword>
<dbReference type="InterPro" id="IPR014284">
    <property type="entry name" value="RNA_pol_sigma-70_dom"/>
</dbReference>
<dbReference type="GO" id="GO:0003677">
    <property type="term" value="F:DNA binding"/>
    <property type="evidence" value="ECO:0007669"/>
    <property type="project" value="InterPro"/>
</dbReference>
<dbReference type="InterPro" id="IPR007627">
    <property type="entry name" value="RNA_pol_sigma70_r2"/>
</dbReference>
<dbReference type="PANTHER" id="PTHR43133:SF63">
    <property type="entry name" value="RNA POLYMERASE SIGMA FACTOR FECI-RELATED"/>
    <property type="match status" value="1"/>
</dbReference>
<dbReference type="Proteomes" id="UP000183487">
    <property type="component" value="Unassembled WGS sequence"/>
</dbReference>
<keyword evidence="3" id="KW-0731">Sigma factor</keyword>
<evidence type="ECO:0000313" key="7">
    <source>
        <dbReference type="EMBL" id="SDR35438.1"/>
    </source>
</evidence>
<accession>A0A1H1IDJ6</accession>
<dbReference type="RefSeq" id="WP_074769573.1">
    <property type="nucleotide sequence ID" value="NZ_FNKP01000002.1"/>
</dbReference>
<proteinExistence type="inferred from homology"/>
<dbReference type="CDD" id="cd06171">
    <property type="entry name" value="Sigma70_r4"/>
    <property type="match status" value="1"/>
</dbReference>
<dbReference type="InterPro" id="IPR039425">
    <property type="entry name" value="RNA_pol_sigma-70-like"/>
</dbReference>
<dbReference type="InterPro" id="IPR013325">
    <property type="entry name" value="RNA_pol_sigma_r2"/>
</dbReference>
<dbReference type="AlphaFoldDB" id="A0A1H1IDJ6"/>
<dbReference type="SUPFAM" id="SSF88946">
    <property type="entry name" value="Sigma2 domain of RNA polymerase sigma factors"/>
    <property type="match status" value="1"/>
</dbReference>
<feature type="domain" description="RNA polymerase sigma factor 70 region 4 type 2" evidence="6">
    <location>
        <begin position="113"/>
        <end position="161"/>
    </location>
</feature>
<evidence type="ECO:0000256" key="3">
    <source>
        <dbReference type="ARBA" id="ARBA00023082"/>
    </source>
</evidence>
<dbReference type="GO" id="GO:0016987">
    <property type="term" value="F:sigma factor activity"/>
    <property type="evidence" value="ECO:0007669"/>
    <property type="project" value="UniProtKB-KW"/>
</dbReference>
<dbReference type="Gene3D" id="1.10.1740.10">
    <property type="match status" value="1"/>
</dbReference>
<dbReference type="EMBL" id="FNKP01000002">
    <property type="protein sequence ID" value="SDR35438.1"/>
    <property type="molecule type" value="Genomic_DNA"/>
</dbReference>
<dbReference type="SUPFAM" id="SSF88659">
    <property type="entry name" value="Sigma3 and sigma4 domains of RNA polymerase sigma factors"/>
    <property type="match status" value="1"/>
</dbReference>
<evidence type="ECO:0000259" key="6">
    <source>
        <dbReference type="Pfam" id="PF08281"/>
    </source>
</evidence>
<organism evidence="7 8">
    <name type="scientific">Paraburkholderia fungorum</name>
    <dbReference type="NCBI Taxonomy" id="134537"/>
    <lineage>
        <taxon>Bacteria</taxon>
        <taxon>Pseudomonadati</taxon>
        <taxon>Pseudomonadota</taxon>
        <taxon>Betaproteobacteria</taxon>
        <taxon>Burkholderiales</taxon>
        <taxon>Burkholderiaceae</taxon>
        <taxon>Paraburkholderia</taxon>
    </lineage>
</organism>